<gene>
    <name evidence="3" type="ORF">NON19_17805</name>
</gene>
<keyword evidence="4" id="KW-1185">Reference proteome</keyword>
<comment type="caution">
    <text evidence="3">The sequence shown here is derived from an EMBL/GenBank/DDBJ whole genome shotgun (WGS) entry which is preliminary data.</text>
</comment>
<sequence length="115" mass="12903">MERRKAQVGSRRLFAPTCNGSYLPPTLRLRPGDRLDLAMTNRTGEGTNLYVHGLHASPRSPADNIFITIKPGQTYRYSYRLPPPRHPARTGTTRTRTSDPPRRWPEASRASSSTG</sequence>
<dbReference type="InterPro" id="IPR008972">
    <property type="entry name" value="Cupredoxin"/>
</dbReference>
<dbReference type="EMBL" id="JANFNH010000020">
    <property type="protein sequence ID" value="MCQ4043825.1"/>
    <property type="molecule type" value="Genomic_DNA"/>
</dbReference>
<accession>A0ABT1PEM0</accession>
<feature type="domain" description="Plastocyanin-like" evidence="2">
    <location>
        <begin position="16"/>
        <end position="81"/>
    </location>
</feature>
<feature type="compositionally biased region" description="Basic and acidic residues" evidence="1">
    <location>
        <begin position="96"/>
        <end position="106"/>
    </location>
</feature>
<name>A0ABT1PEM0_9ACTN</name>
<proteinExistence type="predicted"/>
<feature type="region of interest" description="Disordered" evidence="1">
    <location>
        <begin position="77"/>
        <end position="115"/>
    </location>
</feature>
<protein>
    <submittedName>
        <fullName evidence="3">Multicopper oxidase domain-containing protein</fullName>
    </submittedName>
</protein>
<dbReference type="Pfam" id="PF07732">
    <property type="entry name" value="Cu-oxidase_3"/>
    <property type="match status" value="1"/>
</dbReference>
<organism evidence="3 4">
    <name type="scientific">Streptantibioticus rubrisoli</name>
    <dbReference type="NCBI Taxonomy" id="1387313"/>
    <lineage>
        <taxon>Bacteria</taxon>
        <taxon>Bacillati</taxon>
        <taxon>Actinomycetota</taxon>
        <taxon>Actinomycetes</taxon>
        <taxon>Kitasatosporales</taxon>
        <taxon>Streptomycetaceae</taxon>
        <taxon>Streptantibioticus</taxon>
    </lineage>
</organism>
<evidence type="ECO:0000313" key="3">
    <source>
        <dbReference type="EMBL" id="MCQ4043825.1"/>
    </source>
</evidence>
<reference evidence="3 4" key="1">
    <citation type="submission" date="2022-06" db="EMBL/GenBank/DDBJ databases">
        <title>Draft genome sequence of type strain Streptomyces rubrisoli DSM 42083.</title>
        <authorList>
            <person name="Duangmal K."/>
            <person name="Klaysubun C."/>
        </authorList>
    </citation>
    <scope>NUCLEOTIDE SEQUENCE [LARGE SCALE GENOMIC DNA]</scope>
    <source>
        <strain evidence="3 4">DSM 42083</strain>
    </source>
</reference>
<dbReference type="InterPro" id="IPR011707">
    <property type="entry name" value="Cu-oxidase-like_N"/>
</dbReference>
<dbReference type="RefSeq" id="WP_255929253.1">
    <property type="nucleotide sequence ID" value="NZ_JANFNH010000020.1"/>
</dbReference>
<evidence type="ECO:0000313" key="4">
    <source>
        <dbReference type="Proteomes" id="UP001206206"/>
    </source>
</evidence>
<evidence type="ECO:0000259" key="2">
    <source>
        <dbReference type="Pfam" id="PF07732"/>
    </source>
</evidence>
<dbReference type="SUPFAM" id="SSF49503">
    <property type="entry name" value="Cupredoxins"/>
    <property type="match status" value="1"/>
</dbReference>
<evidence type="ECO:0000256" key="1">
    <source>
        <dbReference type="SAM" id="MobiDB-lite"/>
    </source>
</evidence>
<dbReference type="Gene3D" id="2.60.40.420">
    <property type="entry name" value="Cupredoxins - blue copper proteins"/>
    <property type="match status" value="1"/>
</dbReference>
<dbReference type="Proteomes" id="UP001206206">
    <property type="component" value="Unassembled WGS sequence"/>
</dbReference>